<comment type="caution">
    <text evidence="2">The sequence shown here is derived from an EMBL/GenBank/DDBJ whole genome shotgun (WGS) entry which is preliminary data.</text>
</comment>
<name>A0AAV3VVE7_9CLOT</name>
<dbReference type="InterPro" id="IPR023875">
    <property type="entry name" value="DNA_repair_put"/>
</dbReference>
<evidence type="ECO:0000313" key="3">
    <source>
        <dbReference type="Proteomes" id="UP000325212"/>
    </source>
</evidence>
<proteinExistence type="predicted"/>
<gene>
    <name evidence="2" type="ORF">CDIOL_03690</name>
</gene>
<evidence type="ECO:0000259" key="1">
    <source>
        <dbReference type="Pfam" id="PF13566"/>
    </source>
</evidence>
<keyword evidence="3" id="KW-1185">Reference proteome</keyword>
<dbReference type="NCBIfam" id="TIGR03915">
    <property type="entry name" value="SAM_7_link_chp"/>
    <property type="match status" value="1"/>
</dbReference>
<accession>A0AAV3VVE7</accession>
<evidence type="ECO:0000313" key="2">
    <source>
        <dbReference type="EMBL" id="GEA29446.1"/>
    </source>
</evidence>
<dbReference type="InterPro" id="IPR025404">
    <property type="entry name" value="DUF4130"/>
</dbReference>
<dbReference type="Pfam" id="PF13566">
    <property type="entry name" value="DUF4130"/>
    <property type="match status" value="1"/>
</dbReference>
<dbReference type="EMBL" id="BJLA01000001">
    <property type="protein sequence ID" value="GEA29446.1"/>
    <property type="molecule type" value="Genomic_DNA"/>
</dbReference>
<dbReference type="RefSeq" id="WP_023973601.1">
    <property type="nucleotide sequence ID" value="NZ_BJLA01000001.1"/>
</dbReference>
<protein>
    <recommendedName>
        <fullName evidence="1">DUF4130 domain-containing protein</fullName>
    </recommendedName>
</protein>
<feature type="domain" description="DUF4130" evidence="1">
    <location>
        <begin position="86"/>
        <end position="245"/>
    </location>
</feature>
<sequence>MKIYLYDDTFEGLLTSIYDAFYSNGSPPTSIYGKSQTNTPLLLGNIVEISTDINKFKKVKNAIINKINFLSLKKIYFAFLSNYEDKGIIIFNYLKIAFKLGPDVHDFLNIDVIRLVDNITKKVLNECHRFEGFIRFNQIEEKLLYSSIEPDNDILELIGDHFKNRFPREYFIIHDISRQKALIYNTNFYEIIDMDIETYEKLKFHNDEYTDLWKTYFKSTTIQERKNLKLQCRMMPKRYWKHILETKI</sequence>
<reference evidence="2 3" key="1">
    <citation type="submission" date="2019-06" db="EMBL/GenBank/DDBJ databases">
        <title>Draft genome sequence of Clostridium diolis DSM 15410.</title>
        <authorList>
            <person name="Kobayashi H."/>
            <person name="Tanizawa Y."/>
            <person name="Tohno M."/>
        </authorList>
    </citation>
    <scope>NUCLEOTIDE SEQUENCE [LARGE SCALE GENOMIC DNA]</scope>
    <source>
        <strain evidence="2 3">DSM 15410</strain>
    </source>
</reference>
<dbReference type="Proteomes" id="UP000325212">
    <property type="component" value="Unassembled WGS sequence"/>
</dbReference>
<organism evidence="2 3">
    <name type="scientific">Clostridium diolis</name>
    <dbReference type="NCBI Taxonomy" id="223919"/>
    <lineage>
        <taxon>Bacteria</taxon>
        <taxon>Bacillati</taxon>
        <taxon>Bacillota</taxon>
        <taxon>Clostridia</taxon>
        <taxon>Eubacteriales</taxon>
        <taxon>Clostridiaceae</taxon>
        <taxon>Clostridium</taxon>
    </lineage>
</organism>
<dbReference type="AlphaFoldDB" id="A0AAV3VVE7"/>